<protein>
    <recommendedName>
        <fullName evidence="5 12">3,4-dihydroxy-2-butanone 4-phosphate synthase</fullName>
        <shortName evidence="12 13">DHBP synthase</shortName>
        <ecNumber evidence="4 12">4.1.99.12</ecNumber>
    </recommendedName>
</protein>
<evidence type="ECO:0000256" key="3">
    <source>
        <dbReference type="ARBA" id="ARBA00011738"/>
    </source>
</evidence>
<evidence type="ECO:0000256" key="4">
    <source>
        <dbReference type="ARBA" id="ARBA00012153"/>
    </source>
</evidence>
<feature type="binding site" evidence="12">
    <location>
        <begin position="154"/>
        <end position="158"/>
    </location>
    <ligand>
        <name>D-ribulose 5-phosphate</name>
        <dbReference type="ChEBI" id="CHEBI:58121"/>
    </ligand>
</feature>
<dbReference type="GO" id="GO:0005829">
    <property type="term" value="C:cytosol"/>
    <property type="evidence" value="ECO:0007669"/>
    <property type="project" value="TreeGrafter"/>
</dbReference>
<sequence>MNQTNQPSLLNRFGDPRTRVERAVETLRHGNGVLLVDDEDRENEGDLIFPAESITNEQMAMLIRECSGIVCLCLTDETIRRLHLPMMVSDNTSRNGTAFTVSIEARNGVTTGVSASDRVTTIRTAIADVCTPADLARPGHVFPLRAQPGGVLTRRGHTEGTVDLMRLAGLRPAGVLCELTNPDGAMARLPEVVRFAARHDMPVLTIEDLVAYRTQMLEEAV</sequence>
<dbReference type="InterPro" id="IPR017945">
    <property type="entry name" value="DHBP_synth_RibB-like_a/b_dom"/>
</dbReference>
<dbReference type="GO" id="GO:0000287">
    <property type="term" value="F:magnesium ion binding"/>
    <property type="evidence" value="ECO:0007669"/>
    <property type="project" value="UniProtKB-UniRule"/>
</dbReference>
<dbReference type="GO" id="GO:0030145">
    <property type="term" value="F:manganese ion binding"/>
    <property type="evidence" value="ECO:0007669"/>
    <property type="project" value="UniProtKB-UniRule"/>
</dbReference>
<comment type="caution">
    <text evidence="14">The sequence shown here is derived from an EMBL/GenBank/DDBJ whole genome shotgun (WGS) entry which is preliminary data.</text>
</comment>
<dbReference type="EMBL" id="PKUN01000021">
    <property type="protein sequence ID" value="PLX61068.1"/>
    <property type="molecule type" value="Genomic_DNA"/>
</dbReference>
<dbReference type="NCBIfam" id="TIGR00506">
    <property type="entry name" value="ribB"/>
    <property type="match status" value="1"/>
</dbReference>
<dbReference type="EC" id="4.1.99.12" evidence="4 12"/>
<keyword evidence="9 12" id="KW-0464">Manganese</keyword>
<organism evidence="14 15">
    <name type="scientific">Sedimenticola selenatireducens</name>
    <dbReference type="NCBI Taxonomy" id="191960"/>
    <lineage>
        <taxon>Bacteria</taxon>
        <taxon>Pseudomonadati</taxon>
        <taxon>Pseudomonadota</taxon>
        <taxon>Gammaproteobacteria</taxon>
        <taxon>Chromatiales</taxon>
        <taxon>Sedimenticolaceae</taxon>
        <taxon>Sedimenticola</taxon>
    </lineage>
</organism>
<dbReference type="AlphaFoldDB" id="A0A2N6CV42"/>
<keyword evidence="8 12" id="KW-0460">Magnesium</keyword>
<evidence type="ECO:0000256" key="6">
    <source>
        <dbReference type="ARBA" id="ARBA00022619"/>
    </source>
</evidence>
<feature type="binding site" evidence="12">
    <location>
        <begin position="41"/>
        <end position="42"/>
    </location>
    <ligand>
        <name>D-ribulose 5-phosphate</name>
        <dbReference type="ChEBI" id="CHEBI:58121"/>
    </ligand>
</feature>
<keyword evidence="6 12" id="KW-0686">Riboflavin biosynthesis</keyword>
<feature type="site" description="Essential for catalytic activity" evidence="12">
    <location>
        <position position="178"/>
    </location>
</feature>
<comment type="similarity">
    <text evidence="11 12 13">Belongs to the DHBP synthase family.</text>
</comment>
<feature type="binding site" evidence="12">
    <location>
        <position position="46"/>
    </location>
    <ligand>
        <name>D-ribulose 5-phosphate</name>
        <dbReference type="ChEBI" id="CHEBI:58121"/>
    </ligand>
</feature>
<evidence type="ECO:0000256" key="12">
    <source>
        <dbReference type="HAMAP-Rule" id="MF_00180"/>
    </source>
</evidence>
<evidence type="ECO:0000256" key="11">
    <source>
        <dbReference type="ARBA" id="ARBA00060730"/>
    </source>
</evidence>
<feature type="binding site" evidence="12">
    <location>
        <position position="42"/>
    </location>
    <ligand>
        <name>Mg(2+)</name>
        <dbReference type="ChEBI" id="CHEBI:18420"/>
        <label>1</label>
    </ligand>
</feature>
<dbReference type="GO" id="GO:0008686">
    <property type="term" value="F:3,4-dihydroxy-2-butanone-4-phosphate synthase activity"/>
    <property type="evidence" value="ECO:0007669"/>
    <property type="project" value="UniProtKB-UniRule"/>
</dbReference>
<name>A0A2N6CV42_9GAMM</name>
<dbReference type="GO" id="GO:0009231">
    <property type="term" value="P:riboflavin biosynthetic process"/>
    <property type="evidence" value="ECO:0007669"/>
    <property type="project" value="UniProtKB-UniRule"/>
</dbReference>
<evidence type="ECO:0000256" key="10">
    <source>
        <dbReference type="ARBA" id="ARBA00023239"/>
    </source>
</evidence>
<dbReference type="UniPathway" id="UPA00275">
    <property type="reaction ID" value="UER00399"/>
</dbReference>
<comment type="function">
    <text evidence="1 12 13">Catalyzes the conversion of D-ribulose 5-phosphate to formate and 3,4-dihydroxy-2-butanone 4-phosphate.</text>
</comment>
<evidence type="ECO:0000256" key="9">
    <source>
        <dbReference type="ARBA" id="ARBA00023211"/>
    </source>
</evidence>
<evidence type="ECO:0000256" key="5">
    <source>
        <dbReference type="ARBA" id="ARBA00018836"/>
    </source>
</evidence>
<evidence type="ECO:0000256" key="1">
    <source>
        <dbReference type="ARBA" id="ARBA00002284"/>
    </source>
</evidence>
<dbReference type="PANTHER" id="PTHR21327:SF38">
    <property type="entry name" value="3,4-DIHYDROXY-2-BUTANONE 4-PHOSPHATE SYNTHASE"/>
    <property type="match status" value="1"/>
</dbReference>
<feature type="site" description="Essential for catalytic activity" evidence="12">
    <location>
        <position position="140"/>
    </location>
</feature>
<proteinExistence type="inferred from homology"/>
<evidence type="ECO:0000256" key="7">
    <source>
        <dbReference type="ARBA" id="ARBA00022723"/>
    </source>
</evidence>
<feature type="binding site" evidence="12">
    <location>
        <position position="42"/>
    </location>
    <ligand>
        <name>Mg(2+)</name>
        <dbReference type="ChEBI" id="CHEBI:18420"/>
        <label>2</label>
    </ligand>
</feature>
<dbReference type="Proteomes" id="UP000235015">
    <property type="component" value="Unassembled WGS sequence"/>
</dbReference>
<dbReference type="RefSeq" id="WP_273439612.1">
    <property type="nucleotide sequence ID" value="NZ_PKUN01000021.1"/>
</dbReference>
<evidence type="ECO:0000256" key="13">
    <source>
        <dbReference type="RuleBase" id="RU003843"/>
    </source>
</evidence>
<keyword evidence="7 12" id="KW-0479">Metal-binding</keyword>
<comment type="catalytic activity">
    <reaction evidence="12 13">
        <text>D-ribulose 5-phosphate = (2S)-2-hydroxy-3-oxobutyl phosphate + formate + H(+)</text>
        <dbReference type="Rhea" id="RHEA:18457"/>
        <dbReference type="ChEBI" id="CHEBI:15378"/>
        <dbReference type="ChEBI" id="CHEBI:15740"/>
        <dbReference type="ChEBI" id="CHEBI:58121"/>
        <dbReference type="ChEBI" id="CHEBI:58830"/>
        <dbReference type="EC" id="4.1.99.12"/>
    </reaction>
</comment>
<accession>A0A2N6CV42</accession>
<dbReference type="SUPFAM" id="SSF55821">
    <property type="entry name" value="YrdC/RibB"/>
    <property type="match status" value="1"/>
</dbReference>
<evidence type="ECO:0000313" key="14">
    <source>
        <dbReference type="EMBL" id="PLX61068.1"/>
    </source>
</evidence>
<comment type="subunit">
    <text evidence="3 12 13">Homodimer.</text>
</comment>
<reference evidence="14 15" key="1">
    <citation type="submission" date="2017-11" db="EMBL/GenBank/DDBJ databases">
        <title>Genome-resolved metagenomics identifies genetic mobility, metabolic interactions, and unexpected diversity in perchlorate-reducing communities.</title>
        <authorList>
            <person name="Barnum T.P."/>
            <person name="Figueroa I.A."/>
            <person name="Carlstrom C.I."/>
            <person name="Lucas L.N."/>
            <person name="Engelbrektson A.L."/>
            <person name="Coates J.D."/>
        </authorList>
    </citation>
    <scope>NUCLEOTIDE SEQUENCE [LARGE SCALE GENOMIC DNA]</scope>
    <source>
        <strain evidence="14">BM301</strain>
    </source>
</reference>
<dbReference type="FunFam" id="3.90.870.10:FF:000002">
    <property type="entry name" value="3,4-dihydroxy-2-butanone 4-phosphate synthase"/>
    <property type="match status" value="1"/>
</dbReference>
<dbReference type="InterPro" id="IPR000422">
    <property type="entry name" value="DHBP_synthase_RibB"/>
</dbReference>
<dbReference type="Pfam" id="PF00926">
    <property type="entry name" value="DHBP_synthase"/>
    <property type="match status" value="1"/>
</dbReference>
<comment type="cofactor">
    <cofactor evidence="12 13">
        <name>Mg(2+)</name>
        <dbReference type="ChEBI" id="CHEBI:18420"/>
    </cofactor>
    <cofactor evidence="12 13">
        <name>Mn(2+)</name>
        <dbReference type="ChEBI" id="CHEBI:29035"/>
    </cofactor>
    <text evidence="12 13">Binds 2 divalent metal cations per subunit. Magnesium or manganese.</text>
</comment>
<keyword evidence="10 12" id="KW-0456">Lyase</keyword>
<dbReference type="PANTHER" id="PTHR21327">
    <property type="entry name" value="GTP CYCLOHYDROLASE II-RELATED"/>
    <property type="match status" value="1"/>
</dbReference>
<evidence type="ECO:0000256" key="2">
    <source>
        <dbReference type="ARBA" id="ARBA00004904"/>
    </source>
</evidence>
<dbReference type="Gene3D" id="3.90.870.10">
    <property type="entry name" value="DHBP synthase"/>
    <property type="match status" value="1"/>
</dbReference>
<feature type="binding site" evidence="12">
    <location>
        <position position="157"/>
    </location>
    <ligand>
        <name>Mg(2+)</name>
        <dbReference type="ChEBI" id="CHEBI:18420"/>
        <label>2</label>
    </ligand>
</feature>
<dbReference type="HAMAP" id="MF_00180">
    <property type="entry name" value="RibB"/>
    <property type="match status" value="1"/>
</dbReference>
<evidence type="ECO:0000313" key="15">
    <source>
        <dbReference type="Proteomes" id="UP000235015"/>
    </source>
</evidence>
<evidence type="ECO:0000256" key="8">
    <source>
        <dbReference type="ARBA" id="ARBA00022842"/>
    </source>
</evidence>
<comment type="pathway">
    <text evidence="2 12 13">Cofactor biosynthesis; riboflavin biosynthesis; 2-hydroxy-3-oxobutyl phosphate from D-ribulose 5-phosphate: step 1/1.</text>
</comment>
<gene>
    <name evidence="12 14" type="primary">ribB</name>
    <name evidence="14" type="ORF">C0630_11680</name>
</gene>